<dbReference type="EMBL" id="VIRS01000007">
    <property type="protein sequence ID" value="TQS44708.1"/>
    <property type="molecule type" value="Genomic_DNA"/>
</dbReference>
<feature type="domain" description="GerMN" evidence="2">
    <location>
        <begin position="69"/>
        <end position="158"/>
    </location>
</feature>
<accession>A0A545ATP7</accession>
<dbReference type="PROSITE" id="PS51257">
    <property type="entry name" value="PROKAR_LIPOPROTEIN"/>
    <property type="match status" value="1"/>
</dbReference>
<keyword evidence="1" id="KW-0732">Signal</keyword>
<name>A0A545ATP7_9ACTN</name>
<feature type="signal peptide" evidence="1">
    <location>
        <begin position="1"/>
        <end position="21"/>
    </location>
</feature>
<dbReference type="RefSeq" id="WP_142704690.1">
    <property type="nucleotide sequence ID" value="NZ_VIRS01000007.1"/>
</dbReference>
<evidence type="ECO:0000256" key="1">
    <source>
        <dbReference type="SAM" id="SignalP"/>
    </source>
</evidence>
<comment type="caution">
    <text evidence="3">The sequence shown here is derived from an EMBL/GenBank/DDBJ whole genome shotgun (WGS) entry which is preliminary data.</text>
</comment>
<dbReference type="Proteomes" id="UP000317982">
    <property type="component" value="Unassembled WGS sequence"/>
</dbReference>
<evidence type="ECO:0000313" key="4">
    <source>
        <dbReference type="Proteomes" id="UP000317982"/>
    </source>
</evidence>
<organism evidence="3 4">
    <name type="scientific">Cryptosporangium phraense</name>
    <dbReference type="NCBI Taxonomy" id="2593070"/>
    <lineage>
        <taxon>Bacteria</taxon>
        <taxon>Bacillati</taxon>
        <taxon>Actinomycetota</taxon>
        <taxon>Actinomycetes</taxon>
        <taxon>Cryptosporangiales</taxon>
        <taxon>Cryptosporangiaceae</taxon>
        <taxon>Cryptosporangium</taxon>
    </lineage>
</organism>
<dbReference type="InParanoid" id="A0A545ATP7"/>
<protein>
    <submittedName>
        <fullName evidence="3">GerMN domain-containing protein</fullName>
    </submittedName>
</protein>
<keyword evidence="4" id="KW-1185">Reference proteome</keyword>
<dbReference type="InterPro" id="IPR019606">
    <property type="entry name" value="GerMN"/>
</dbReference>
<evidence type="ECO:0000259" key="2">
    <source>
        <dbReference type="Pfam" id="PF10646"/>
    </source>
</evidence>
<dbReference type="OrthoDB" id="5181063at2"/>
<gene>
    <name evidence="3" type="ORF">FL583_12095</name>
</gene>
<proteinExistence type="predicted"/>
<feature type="chain" id="PRO_5021735237" evidence="1">
    <location>
        <begin position="22"/>
        <end position="184"/>
    </location>
</feature>
<sequence length="184" mass="18537">MRARAAAAALLSALGLLTACGIPLDDAPRPAGATADAGPAADVPAGTASERICLVRDGKLTPVSRPVRPPLAVAGHLDLLLDGPTRDEQNRGYRSALAGTTLVTGAAQAGGLVTVETGAVDAQPGRTDDVLAFGQVVCTLGSRLPVGTVVFVHDGNRVRVPRGDGSLSSGPLTIADYAELLAEE</sequence>
<reference evidence="3 4" key="1">
    <citation type="submission" date="2019-07" db="EMBL/GenBank/DDBJ databases">
        <title>Cryptosporangium phraense sp. nov., isolated from plant litter.</title>
        <authorList>
            <person name="Suriyachadkun C."/>
        </authorList>
    </citation>
    <scope>NUCLEOTIDE SEQUENCE [LARGE SCALE GENOMIC DNA]</scope>
    <source>
        <strain evidence="3 4">A-T 5661</strain>
    </source>
</reference>
<dbReference type="Pfam" id="PF10646">
    <property type="entry name" value="Germane"/>
    <property type="match status" value="1"/>
</dbReference>
<evidence type="ECO:0000313" key="3">
    <source>
        <dbReference type="EMBL" id="TQS44708.1"/>
    </source>
</evidence>
<dbReference type="AlphaFoldDB" id="A0A545ATP7"/>